<sequence>MNSNRGGPRATQPRRASPPAPPKRNPHTMPAIRKGVNLLSEVKAIAAPAARSRADNRAPPPNRLFLRFRNAASRCSSATDDARAHPQTANALERRATHERDTNDRPSRRARNASVAHRHVHAAAMVESHLQFLIHIHTDSYPHISFLLL</sequence>
<organism evidence="2 3">
    <name type="scientific">Burkholderia savannae</name>
    <dbReference type="NCBI Taxonomy" id="1637837"/>
    <lineage>
        <taxon>Bacteria</taxon>
        <taxon>Pseudomonadati</taxon>
        <taxon>Pseudomonadota</taxon>
        <taxon>Betaproteobacteria</taxon>
        <taxon>Burkholderiales</taxon>
        <taxon>Burkholderiaceae</taxon>
        <taxon>Burkholderia</taxon>
        <taxon>pseudomallei group</taxon>
    </lineage>
</organism>
<evidence type="ECO:0000313" key="2">
    <source>
        <dbReference type="EMBL" id="KWZ37680.1"/>
    </source>
</evidence>
<protein>
    <submittedName>
        <fullName evidence="2">Uncharacterized protein</fullName>
    </submittedName>
</protein>
<proteinExistence type="predicted"/>
<name>A0ABR5T4C8_9BURK</name>
<feature type="region of interest" description="Disordered" evidence="1">
    <location>
        <begin position="77"/>
        <end position="113"/>
    </location>
</feature>
<accession>A0ABR5T4C8</accession>
<dbReference type="Proteomes" id="UP000070255">
    <property type="component" value="Unassembled WGS sequence"/>
</dbReference>
<comment type="caution">
    <text evidence="2">The sequence shown here is derived from an EMBL/GenBank/DDBJ whole genome shotgun (WGS) entry which is preliminary data.</text>
</comment>
<evidence type="ECO:0000256" key="1">
    <source>
        <dbReference type="SAM" id="MobiDB-lite"/>
    </source>
</evidence>
<evidence type="ECO:0000313" key="3">
    <source>
        <dbReference type="Proteomes" id="UP000070255"/>
    </source>
</evidence>
<reference evidence="2 3" key="1">
    <citation type="submission" date="2015-11" db="EMBL/GenBank/DDBJ databases">
        <authorList>
            <person name="Sahl J."/>
            <person name="Wagner D."/>
            <person name="Keim P."/>
        </authorList>
    </citation>
    <scope>NUCLEOTIDE SEQUENCE [LARGE SCALE GENOMIC DNA]</scope>
    <source>
        <strain evidence="2 3">BDU18</strain>
    </source>
</reference>
<feature type="region of interest" description="Disordered" evidence="1">
    <location>
        <begin position="1"/>
        <end position="33"/>
    </location>
</feature>
<dbReference type="EMBL" id="LNJQ01000004">
    <property type="protein sequence ID" value="KWZ37680.1"/>
    <property type="molecule type" value="Genomic_DNA"/>
</dbReference>
<gene>
    <name evidence="2" type="ORF">WS72_22255</name>
</gene>
<feature type="compositionally biased region" description="Basic and acidic residues" evidence="1">
    <location>
        <begin position="92"/>
        <end position="107"/>
    </location>
</feature>
<keyword evidence="3" id="KW-1185">Reference proteome</keyword>